<dbReference type="GeneTree" id="ENSGT00940000176908"/>
<reference evidence="1" key="1">
    <citation type="submission" date="2025-08" db="UniProtKB">
        <authorList>
            <consortium name="Ensembl"/>
        </authorList>
    </citation>
    <scope>IDENTIFICATION</scope>
</reference>
<name>A0A3Q2U0Z2_FUNHE</name>
<accession>A0A3Q2U0Z2</accession>
<protein>
    <submittedName>
        <fullName evidence="1">Uncharacterized protein</fullName>
    </submittedName>
</protein>
<dbReference type="Proteomes" id="UP000265000">
    <property type="component" value="Unplaced"/>
</dbReference>
<evidence type="ECO:0000313" key="1">
    <source>
        <dbReference type="Ensembl" id="ENSFHEP00000023135.1"/>
    </source>
</evidence>
<keyword evidence="2" id="KW-1185">Reference proteome</keyword>
<organism evidence="1 2">
    <name type="scientific">Fundulus heteroclitus</name>
    <name type="common">Killifish</name>
    <name type="synonym">Mummichog</name>
    <dbReference type="NCBI Taxonomy" id="8078"/>
    <lineage>
        <taxon>Eukaryota</taxon>
        <taxon>Metazoa</taxon>
        <taxon>Chordata</taxon>
        <taxon>Craniata</taxon>
        <taxon>Vertebrata</taxon>
        <taxon>Euteleostomi</taxon>
        <taxon>Actinopterygii</taxon>
        <taxon>Neopterygii</taxon>
        <taxon>Teleostei</taxon>
        <taxon>Neoteleostei</taxon>
        <taxon>Acanthomorphata</taxon>
        <taxon>Ovalentaria</taxon>
        <taxon>Atherinomorphae</taxon>
        <taxon>Cyprinodontiformes</taxon>
        <taxon>Fundulidae</taxon>
        <taxon>Fundulus</taxon>
    </lineage>
</organism>
<dbReference type="AlphaFoldDB" id="A0A3Q2U0Z2"/>
<reference evidence="1" key="2">
    <citation type="submission" date="2025-09" db="UniProtKB">
        <authorList>
            <consortium name="Ensembl"/>
        </authorList>
    </citation>
    <scope>IDENTIFICATION</scope>
</reference>
<dbReference type="Ensembl" id="ENSFHET00000011120.1">
    <property type="protein sequence ID" value="ENSFHEP00000023135.1"/>
    <property type="gene ID" value="ENSFHEG00000003930.1"/>
</dbReference>
<evidence type="ECO:0000313" key="2">
    <source>
        <dbReference type="Proteomes" id="UP000265000"/>
    </source>
</evidence>
<sequence length="109" mass="11865">VGESQVENLVAVLPQGLNFHTGDAVIQTLELPVPRHSRSRYAVVSVEQLPPQELVSGDRLPLPAGQAGSQHGVVGQMQEDLQHQAVRQNWTPIHPNILEHMQSSPVSPC</sequence>
<proteinExistence type="predicted"/>